<evidence type="ECO:0000313" key="7">
    <source>
        <dbReference type="Proteomes" id="UP000887104"/>
    </source>
</evidence>
<dbReference type="NCBIfam" id="NF007491">
    <property type="entry name" value="PRK10086.1"/>
    <property type="match status" value="1"/>
</dbReference>
<accession>A0ABQ4PP12</accession>
<dbReference type="PRINTS" id="PR00039">
    <property type="entry name" value="HTHLYSR"/>
</dbReference>
<dbReference type="InterPro" id="IPR058163">
    <property type="entry name" value="LysR-type_TF_proteobact-type"/>
</dbReference>
<dbReference type="NCBIfam" id="TIGR02036">
    <property type="entry name" value="dsdC"/>
    <property type="match status" value="1"/>
</dbReference>
<dbReference type="Proteomes" id="UP000887104">
    <property type="component" value="Unassembled WGS sequence"/>
</dbReference>
<gene>
    <name evidence="6" type="primary">dsdC</name>
    <name evidence="6" type="ORF">TUM4438_35810</name>
</gene>
<dbReference type="Gene3D" id="3.40.190.10">
    <property type="entry name" value="Periplasmic binding protein-like II"/>
    <property type="match status" value="2"/>
</dbReference>
<dbReference type="PANTHER" id="PTHR30537">
    <property type="entry name" value="HTH-TYPE TRANSCRIPTIONAL REGULATOR"/>
    <property type="match status" value="1"/>
</dbReference>
<dbReference type="RefSeq" id="WP_246616231.1">
    <property type="nucleotide sequence ID" value="NZ_BPEY01000083.1"/>
</dbReference>
<keyword evidence="3 6" id="KW-0238">DNA-binding</keyword>
<evidence type="ECO:0000256" key="4">
    <source>
        <dbReference type="ARBA" id="ARBA00023163"/>
    </source>
</evidence>
<keyword evidence="4" id="KW-0804">Transcription</keyword>
<dbReference type="InterPro" id="IPR036390">
    <property type="entry name" value="WH_DNA-bd_sf"/>
</dbReference>
<dbReference type="CDD" id="cd08432">
    <property type="entry name" value="PBP2_GcdR_TrpI_HvrB_AmpR_like"/>
    <property type="match status" value="1"/>
</dbReference>
<keyword evidence="2" id="KW-0805">Transcription regulation</keyword>
<keyword evidence="7" id="KW-1185">Reference proteome</keyword>
<name>A0ABQ4PP12_9GAMM</name>
<dbReference type="InterPro" id="IPR005119">
    <property type="entry name" value="LysR_subst-bd"/>
</dbReference>
<protein>
    <submittedName>
        <fullName evidence="6">DNA-binding transcriptional regulator DsdC</fullName>
    </submittedName>
</protein>
<evidence type="ECO:0000256" key="3">
    <source>
        <dbReference type="ARBA" id="ARBA00023125"/>
    </source>
</evidence>
<evidence type="ECO:0000256" key="2">
    <source>
        <dbReference type="ARBA" id="ARBA00023015"/>
    </source>
</evidence>
<dbReference type="EMBL" id="BPEY01000083">
    <property type="protein sequence ID" value="GIU50309.1"/>
    <property type="molecule type" value="Genomic_DNA"/>
</dbReference>
<proteinExistence type="inferred from homology"/>
<reference evidence="6" key="1">
    <citation type="submission" date="2021-05" db="EMBL/GenBank/DDBJ databases">
        <title>Molecular characterization for Shewanella algae harboring chromosomal blaOXA-55-like strains isolated from clinical and environment sample.</title>
        <authorList>
            <person name="Ohama Y."/>
            <person name="Aoki K."/>
            <person name="Harada S."/>
            <person name="Moriya K."/>
            <person name="Ishii Y."/>
            <person name="Tateda K."/>
        </authorList>
    </citation>
    <scope>NUCLEOTIDE SEQUENCE</scope>
    <source>
        <strain evidence="6">JCM 11563</strain>
    </source>
</reference>
<dbReference type="SUPFAM" id="SSF53850">
    <property type="entry name" value="Periplasmic binding protein-like II"/>
    <property type="match status" value="1"/>
</dbReference>
<dbReference type="PANTHER" id="PTHR30537:SF32">
    <property type="entry name" value="HTH-TYPE TRANSCRIPTIONAL REGULATOR DSDC"/>
    <property type="match status" value="1"/>
</dbReference>
<dbReference type="Pfam" id="PF00126">
    <property type="entry name" value="HTH_1"/>
    <property type="match status" value="1"/>
</dbReference>
<dbReference type="PROSITE" id="PS50931">
    <property type="entry name" value="HTH_LYSR"/>
    <property type="match status" value="1"/>
</dbReference>
<dbReference type="InterPro" id="IPR036388">
    <property type="entry name" value="WH-like_DNA-bd_sf"/>
</dbReference>
<evidence type="ECO:0000256" key="1">
    <source>
        <dbReference type="ARBA" id="ARBA00009437"/>
    </source>
</evidence>
<dbReference type="SUPFAM" id="SSF46785">
    <property type="entry name" value="Winged helix' DNA-binding domain"/>
    <property type="match status" value="1"/>
</dbReference>
<dbReference type="Pfam" id="PF03466">
    <property type="entry name" value="LysR_substrate"/>
    <property type="match status" value="1"/>
</dbReference>
<sequence length="323" mass="37004">MLASKFEKLVMYSQQDVFSRNRLLSSYQLAKLHTFEVVARHQSFSLAAEELCVSPSAVSHRITALENELGFKLFARFHRRIELTEDGRRLFAKLQDSLKSLNQEVLEIKNQEVSGKLTVYSRPSIAQCWLVPKIADFSRQYPAISINILTGNENVNFNSFHIDLAIYYDNHPRSKLFCQHLMDETIMPVCSPEYAAEHDLIGKPEHLSHCTLLHDNQAWEYDSDCDEWKYWADKHNLSIDDCRSIGFDRSDLAVIAAMNHAGIAMGRGQLVSKRIKRGELIAPFAGQQVACEQTYYVASHDKELNPKAKLFVDWLKHQAKTAK</sequence>
<comment type="caution">
    <text evidence="6">The sequence shown here is derived from an EMBL/GenBank/DDBJ whole genome shotgun (WGS) entry which is preliminary data.</text>
</comment>
<dbReference type="InterPro" id="IPR000847">
    <property type="entry name" value="LysR_HTH_N"/>
</dbReference>
<dbReference type="Gene3D" id="1.10.10.10">
    <property type="entry name" value="Winged helix-like DNA-binding domain superfamily/Winged helix DNA-binding domain"/>
    <property type="match status" value="1"/>
</dbReference>
<feature type="domain" description="HTH lysR-type" evidence="5">
    <location>
        <begin position="27"/>
        <end position="84"/>
    </location>
</feature>
<comment type="similarity">
    <text evidence="1">Belongs to the LysR transcriptional regulatory family.</text>
</comment>
<dbReference type="InterPro" id="IPR011781">
    <property type="entry name" value="DsdC"/>
</dbReference>
<organism evidence="6 7">
    <name type="scientific">Shewanella sairae</name>
    <dbReference type="NCBI Taxonomy" id="190310"/>
    <lineage>
        <taxon>Bacteria</taxon>
        <taxon>Pseudomonadati</taxon>
        <taxon>Pseudomonadota</taxon>
        <taxon>Gammaproteobacteria</taxon>
        <taxon>Alteromonadales</taxon>
        <taxon>Shewanellaceae</taxon>
        <taxon>Shewanella</taxon>
    </lineage>
</organism>
<evidence type="ECO:0000313" key="6">
    <source>
        <dbReference type="EMBL" id="GIU50309.1"/>
    </source>
</evidence>
<evidence type="ECO:0000259" key="5">
    <source>
        <dbReference type="PROSITE" id="PS50931"/>
    </source>
</evidence>
<dbReference type="GO" id="GO:0003677">
    <property type="term" value="F:DNA binding"/>
    <property type="evidence" value="ECO:0007669"/>
    <property type="project" value="UniProtKB-KW"/>
</dbReference>